<evidence type="ECO:0000313" key="1">
    <source>
        <dbReference type="EMBL" id="MEJ8676961.1"/>
    </source>
</evidence>
<sequence length="91" mass="10392">YCRCSSWPPLLASIEWPCPPPPWPTRTAKASLIDLPGVGERQSKEADYARLRESISGLRETIKETAKTILRETWTTISSRVENWFSKLSGW</sequence>
<proteinExistence type="predicted"/>
<dbReference type="RefSeq" id="WP_340225126.1">
    <property type="nucleotide sequence ID" value="NZ_JAVFJF020000098.1"/>
</dbReference>
<feature type="non-terminal residue" evidence="1">
    <location>
        <position position="1"/>
    </location>
</feature>
<gene>
    <name evidence="1" type="ORF">QCL97_019730</name>
</gene>
<dbReference type="EMBL" id="JAVFJF020000098">
    <property type="protein sequence ID" value="MEJ8676961.1"/>
    <property type="molecule type" value="Genomic_DNA"/>
</dbReference>
<evidence type="ECO:0000313" key="2">
    <source>
        <dbReference type="Proteomes" id="UP001224516"/>
    </source>
</evidence>
<comment type="caution">
    <text evidence="1">The sequence shown here is derived from an EMBL/GenBank/DDBJ whole genome shotgun (WGS) entry which is preliminary data.</text>
</comment>
<protein>
    <submittedName>
        <fullName evidence="1">Uncharacterized protein</fullName>
    </submittedName>
</protein>
<organism evidence="1 2">
    <name type="scientific">Chromobacterium amazonense</name>
    <dbReference type="NCBI Taxonomy" id="1382803"/>
    <lineage>
        <taxon>Bacteria</taxon>
        <taxon>Pseudomonadati</taxon>
        <taxon>Pseudomonadota</taxon>
        <taxon>Betaproteobacteria</taxon>
        <taxon>Neisseriales</taxon>
        <taxon>Chromobacteriaceae</taxon>
        <taxon>Chromobacterium</taxon>
    </lineage>
</organism>
<name>A0ABU8V8R2_9NEIS</name>
<accession>A0ABU8V8R2</accession>
<dbReference type="Proteomes" id="UP001224516">
    <property type="component" value="Unassembled WGS sequence"/>
</dbReference>
<reference evidence="1 2" key="1">
    <citation type="submission" date="2023-12" db="EMBL/GenBank/DDBJ databases">
        <title>Evaluation and characterization of a potential secondary metabolite violacein from indigenous Chromobacterium amazonense SAM215.</title>
        <authorList>
            <person name="Tarafdar M.R."/>
            <person name="Abedin S.M."/>
            <person name="Atiqua A."/>
            <person name="Saha A."/>
            <person name="Khan S.N."/>
        </authorList>
    </citation>
    <scope>NUCLEOTIDE SEQUENCE [LARGE SCALE GENOMIC DNA]</scope>
    <source>
        <strain evidence="1 2">SAM215</strain>
    </source>
</reference>
<keyword evidence="2" id="KW-1185">Reference proteome</keyword>